<sequence length="263" mass="29049">MKLQEIVKVLDNQPNATRRALIIEHLDALDVRYVEQPYASGSNLVVDLGRAEGKIGVGSHFDRVLTSAGANDNGSAIAVCLDIIRKHQEARSNAGLRVFFFDEEETRLKGSHAYVAHYGTRDLAGLLNLELVGMGDQLALWPMDALHRGPLLSTFEAVARHQGVRTNRFGQLITNTADHVPFRKAGLRDAFTITCITDQDIAVAQQYFQAIAQQADLWTLQEILAQAPLFKHYHQPTDTYEKLSEAALAMTSAAVWETVVAAQ</sequence>
<feature type="domain" description="Peptidase M28" evidence="1">
    <location>
        <begin position="43"/>
        <end position="258"/>
    </location>
</feature>
<dbReference type="GO" id="GO:0008235">
    <property type="term" value="F:metalloexopeptidase activity"/>
    <property type="evidence" value="ECO:0007669"/>
    <property type="project" value="InterPro"/>
</dbReference>
<dbReference type="Pfam" id="PF04389">
    <property type="entry name" value="Peptidase_M28"/>
    <property type="match status" value="1"/>
</dbReference>
<dbReference type="PANTHER" id="PTHR12147">
    <property type="entry name" value="METALLOPEPTIDASE M28 FAMILY MEMBER"/>
    <property type="match status" value="1"/>
</dbReference>
<dbReference type="KEGG" id="hcu:MUN79_15630"/>
<dbReference type="AlphaFoldDB" id="A0A8T9Q3Z2"/>
<dbReference type="SUPFAM" id="SSF53187">
    <property type="entry name" value="Zn-dependent exopeptidases"/>
    <property type="match status" value="1"/>
</dbReference>
<dbReference type="InterPro" id="IPR007484">
    <property type="entry name" value="Peptidase_M28"/>
</dbReference>
<evidence type="ECO:0000259" key="1">
    <source>
        <dbReference type="Pfam" id="PF04389"/>
    </source>
</evidence>
<dbReference type="RefSeq" id="WP_244673613.1">
    <property type="nucleotide sequence ID" value="NZ_CP095046.1"/>
</dbReference>
<name>A0A8T9Q3Z2_9BACT</name>
<dbReference type="EMBL" id="CP095046">
    <property type="protein sequence ID" value="UOQ70189.1"/>
    <property type="molecule type" value="Genomic_DNA"/>
</dbReference>
<reference evidence="2" key="1">
    <citation type="submission" date="2022-04" db="EMBL/GenBank/DDBJ databases">
        <title>Hymenobacter sp. isolated from the air.</title>
        <authorList>
            <person name="Won M."/>
            <person name="Lee C.-M."/>
            <person name="Woen H.-Y."/>
            <person name="Kwon S.-W."/>
        </authorList>
    </citation>
    <scope>NUCLEOTIDE SEQUENCE</scope>
    <source>
        <strain evidence="2">5116S-3</strain>
    </source>
</reference>
<accession>A0A8T9Q3Z2</accession>
<evidence type="ECO:0000313" key="2">
    <source>
        <dbReference type="EMBL" id="UOQ70189.1"/>
    </source>
</evidence>
<dbReference type="GO" id="GO:0006508">
    <property type="term" value="P:proteolysis"/>
    <property type="evidence" value="ECO:0007669"/>
    <property type="project" value="InterPro"/>
</dbReference>
<dbReference type="PANTHER" id="PTHR12147:SF26">
    <property type="entry name" value="PEPTIDASE M28 DOMAIN-CONTAINING PROTEIN"/>
    <property type="match status" value="1"/>
</dbReference>
<protein>
    <submittedName>
        <fullName evidence="2">M28 family metallopeptidase</fullName>
    </submittedName>
</protein>
<organism evidence="2 3">
    <name type="scientific">Hymenobacter cellulosilyticus</name>
    <dbReference type="NCBI Taxonomy" id="2932248"/>
    <lineage>
        <taxon>Bacteria</taxon>
        <taxon>Pseudomonadati</taxon>
        <taxon>Bacteroidota</taxon>
        <taxon>Cytophagia</taxon>
        <taxon>Cytophagales</taxon>
        <taxon>Hymenobacteraceae</taxon>
        <taxon>Hymenobacter</taxon>
    </lineage>
</organism>
<dbReference type="Proteomes" id="UP000831796">
    <property type="component" value="Chromosome"/>
</dbReference>
<dbReference type="Gene3D" id="3.40.630.10">
    <property type="entry name" value="Zn peptidases"/>
    <property type="match status" value="1"/>
</dbReference>
<dbReference type="InterPro" id="IPR045175">
    <property type="entry name" value="M28_fam"/>
</dbReference>
<proteinExistence type="predicted"/>
<keyword evidence="3" id="KW-1185">Reference proteome</keyword>
<gene>
    <name evidence="2" type="ORF">MUN79_15630</name>
</gene>
<evidence type="ECO:0000313" key="3">
    <source>
        <dbReference type="Proteomes" id="UP000831796"/>
    </source>
</evidence>